<evidence type="ECO:0000256" key="1">
    <source>
        <dbReference type="SAM" id="SignalP"/>
    </source>
</evidence>
<dbReference type="KEGG" id="pfer:IRI77_27340"/>
<proteinExistence type="predicted"/>
<feature type="domain" description="Ice-binding protein C-terminal" evidence="2">
    <location>
        <begin position="99"/>
        <end position="122"/>
    </location>
</feature>
<evidence type="ECO:0000259" key="2">
    <source>
        <dbReference type="Pfam" id="PF07589"/>
    </source>
</evidence>
<name>A0A7S7NMR2_PALFE</name>
<keyword evidence="4" id="KW-1185">Reference proteome</keyword>
<dbReference type="NCBIfam" id="TIGR02595">
    <property type="entry name" value="PEP_CTERM"/>
    <property type="match status" value="1"/>
</dbReference>
<sequence length="123" mass="13108">MPKFHFKHWLPAICVAVCVLAPPGASLQAAVLAEPPAPKALKNLLVESMLSKPEFEPVMVLMADEFSLESAAPLPICGRCDLNAPAQPAELGIFPLVTDVPEPASLALVGLSLTIVFGLRRRK</sequence>
<feature type="signal peptide" evidence="1">
    <location>
        <begin position="1"/>
        <end position="29"/>
    </location>
</feature>
<protein>
    <submittedName>
        <fullName evidence="3">PEP-CTERM sorting domain-containing protein</fullName>
    </submittedName>
</protein>
<accession>A0A7S7NMR2</accession>
<dbReference type="Proteomes" id="UP000593892">
    <property type="component" value="Chromosome"/>
</dbReference>
<dbReference type="RefSeq" id="WP_194448156.1">
    <property type="nucleotide sequence ID" value="NZ_CP063849.1"/>
</dbReference>
<gene>
    <name evidence="3" type="ORF">IRI77_27340</name>
</gene>
<organism evidence="3 4">
    <name type="scientific">Paludibaculum fermentans</name>
    <dbReference type="NCBI Taxonomy" id="1473598"/>
    <lineage>
        <taxon>Bacteria</taxon>
        <taxon>Pseudomonadati</taxon>
        <taxon>Acidobacteriota</taxon>
        <taxon>Terriglobia</taxon>
        <taxon>Bryobacterales</taxon>
        <taxon>Bryobacteraceae</taxon>
        <taxon>Paludibaculum</taxon>
    </lineage>
</organism>
<feature type="chain" id="PRO_5032906998" evidence="1">
    <location>
        <begin position="30"/>
        <end position="123"/>
    </location>
</feature>
<evidence type="ECO:0000313" key="4">
    <source>
        <dbReference type="Proteomes" id="UP000593892"/>
    </source>
</evidence>
<dbReference type="AlphaFoldDB" id="A0A7S7NMR2"/>
<reference evidence="3 4" key="1">
    <citation type="submission" date="2020-10" db="EMBL/GenBank/DDBJ databases">
        <title>Complete genome sequence of Paludibaculum fermentans P105T, a facultatively anaerobic acidobacterium capable of dissimilatory Fe(III) reduction.</title>
        <authorList>
            <person name="Dedysh S.N."/>
            <person name="Beletsky A.V."/>
            <person name="Kulichevskaya I.S."/>
            <person name="Mardanov A.V."/>
            <person name="Ravin N.V."/>
        </authorList>
    </citation>
    <scope>NUCLEOTIDE SEQUENCE [LARGE SCALE GENOMIC DNA]</scope>
    <source>
        <strain evidence="3 4">P105</strain>
    </source>
</reference>
<dbReference type="InterPro" id="IPR013424">
    <property type="entry name" value="Ice-binding_C"/>
</dbReference>
<dbReference type="EMBL" id="CP063849">
    <property type="protein sequence ID" value="QOY86487.1"/>
    <property type="molecule type" value="Genomic_DNA"/>
</dbReference>
<keyword evidence="1" id="KW-0732">Signal</keyword>
<dbReference type="Pfam" id="PF07589">
    <property type="entry name" value="PEP-CTERM"/>
    <property type="match status" value="1"/>
</dbReference>
<evidence type="ECO:0000313" key="3">
    <source>
        <dbReference type="EMBL" id="QOY86487.1"/>
    </source>
</evidence>